<keyword evidence="4" id="KW-1185">Reference proteome</keyword>
<evidence type="ECO:0000313" key="4">
    <source>
        <dbReference type="Proteomes" id="UP000095280"/>
    </source>
</evidence>
<feature type="signal peptide" evidence="3">
    <location>
        <begin position="1"/>
        <end position="19"/>
    </location>
</feature>
<reference evidence="5" key="1">
    <citation type="submission" date="2016-11" db="UniProtKB">
        <authorList>
            <consortium name="WormBaseParasite"/>
        </authorList>
    </citation>
    <scope>IDENTIFICATION</scope>
</reference>
<dbReference type="Gene3D" id="3.40.50.300">
    <property type="entry name" value="P-loop containing nucleotide triphosphate hydrolases"/>
    <property type="match status" value="1"/>
</dbReference>
<accession>A0A1I8HDL7</accession>
<dbReference type="PROSITE" id="PS51419">
    <property type="entry name" value="RAB"/>
    <property type="match status" value="1"/>
</dbReference>
<evidence type="ECO:0000256" key="3">
    <source>
        <dbReference type="SAM" id="SignalP"/>
    </source>
</evidence>
<protein>
    <submittedName>
        <fullName evidence="5">Small gtpase mediated signal transduction</fullName>
    </submittedName>
</protein>
<dbReference type="Proteomes" id="UP000095280">
    <property type="component" value="Unplaced"/>
</dbReference>
<feature type="chain" id="PRO_5009320117" evidence="3">
    <location>
        <begin position="20"/>
        <end position="444"/>
    </location>
</feature>
<dbReference type="InterPro" id="IPR001806">
    <property type="entry name" value="Small_GTPase"/>
</dbReference>
<evidence type="ECO:0000256" key="1">
    <source>
        <dbReference type="ARBA" id="ARBA00006270"/>
    </source>
</evidence>
<dbReference type="GO" id="GO:0003924">
    <property type="term" value="F:GTPase activity"/>
    <property type="evidence" value="ECO:0007669"/>
    <property type="project" value="InterPro"/>
</dbReference>
<dbReference type="SMART" id="SM00175">
    <property type="entry name" value="RAB"/>
    <property type="match status" value="1"/>
</dbReference>
<dbReference type="Pfam" id="PF00071">
    <property type="entry name" value="Ras"/>
    <property type="match status" value="1"/>
</dbReference>
<proteinExistence type="inferred from homology"/>
<keyword evidence="2" id="KW-0547">Nucleotide-binding</keyword>
<organism evidence="4 5">
    <name type="scientific">Macrostomum lignano</name>
    <dbReference type="NCBI Taxonomy" id="282301"/>
    <lineage>
        <taxon>Eukaryota</taxon>
        <taxon>Metazoa</taxon>
        <taxon>Spiralia</taxon>
        <taxon>Lophotrochozoa</taxon>
        <taxon>Platyhelminthes</taxon>
        <taxon>Rhabditophora</taxon>
        <taxon>Macrostomorpha</taxon>
        <taxon>Macrostomida</taxon>
        <taxon>Macrostomidae</taxon>
        <taxon>Macrostomum</taxon>
    </lineage>
</organism>
<dbReference type="PRINTS" id="PR00449">
    <property type="entry name" value="RASTRNSFRMNG"/>
</dbReference>
<sequence length="444" mass="49023">MIVKHLILLALTLTPFAWGQVCTSTDGRNYRPGHMLPHPQDGCLSEVCRCASEDRCQMVTEQRMVLVNVQETVMDKETNTPVQAINKMQCTCIDQMVGSTEMSFTCKPLKEPGRNVGLNFIGCRDLNGITRPPGGKVRIVNSRNESMECDCNSQGQYENCLPVAEAQLINLCVDENQRTVPLGSSYIRNEVNSRGHAIRLRCVCVKPDVETVCSLVPQTVKLAIIGDKGVGKSSLMERHQKQDNFECDRQRLDVGMVYSVCLHRCGPGSAEDVKLRVWELPAGESYAGITGCYAADADALLLLFDATRQDSTLEFLQRRVAQQQLLAASGQPAMLVCCKSDAEQQQCEQLPDKLNFLVEGTTVTLPFRAASALTGIGVDTIFNDIVNAVLQKRQQQQQQQQSVQVQAVNQGDQTTGVPLSRRASKLRLSLRRSFSIRSRGTIGI</sequence>
<evidence type="ECO:0000313" key="5">
    <source>
        <dbReference type="WBParaSite" id="maker-uti_cns_0005650-snap-gene-0.4-mRNA-1"/>
    </source>
</evidence>
<evidence type="ECO:0000256" key="2">
    <source>
        <dbReference type="ARBA" id="ARBA00022741"/>
    </source>
</evidence>
<dbReference type="AlphaFoldDB" id="A0A1I8HDL7"/>
<dbReference type="PANTHER" id="PTHR47978">
    <property type="match status" value="1"/>
</dbReference>
<name>A0A1I8HDL7_9PLAT</name>
<comment type="similarity">
    <text evidence="1">Belongs to the small GTPase superfamily. Rab family.</text>
</comment>
<dbReference type="GO" id="GO:0005525">
    <property type="term" value="F:GTP binding"/>
    <property type="evidence" value="ECO:0007669"/>
    <property type="project" value="InterPro"/>
</dbReference>
<keyword evidence="3" id="KW-0732">Signal</keyword>
<dbReference type="SUPFAM" id="SSF52540">
    <property type="entry name" value="P-loop containing nucleoside triphosphate hydrolases"/>
    <property type="match status" value="1"/>
</dbReference>
<dbReference type="WBParaSite" id="maker-uti_cns_0005650-snap-gene-0.4-mRNA-1">
    <property type="protein sequence ID" value="maker-uti_cns_0005650-snap-gene-0.4-mRNA-1"/>
    <property type="gene ID" value="maker-uti_cns_0005650-snap-gene-0.4"/>
</dbReference>
<dbReference type="InterPro" id="IPR027417">
    <property type="entry name" value="P-loop_NTPase"/>
</dbReference>